<keyword evidence="4 8" id="KW-0560">Oxidoreductase</keyword>
<evidence type="ECO:0000313" key="10">
    <source>
        <dbReference type="EMBL" id="KAG2195573.1"/>
    </source>
</evidence>
<reference evidence="10" key="1">
    <citation type="submission" date="2020-12" db="EMBL/GenBank/DDBJ databases">
        <title>Metabolic potential, ecology and presence of endohyphal bacteria is reflected in genomic diversity of Mucoromycotina.</title>
        <authorList>
            <person name="Muszewska A."/>
            <person name="Okrasinska A."/>
            <person name="Steczkiewicz K."/>
            <person name="Drgas O."/>
            <person name="Orlowska M."/>
            <person name="Perlinska-Lenart U."/>
            <person name="Aleksandrzak-Piekarczyk T."/>
            <person name="Szatraj K."/>
            <person name="Zielenkiewicz U."/>
            <person name="Pilsyk S."/>
            <person name="Malc E."/>
            <person name="Mieczkowski P."/>
            <person name="Kruszewska J.S."/>
            <person name="Biernat P."/>
            <person name="Pawlowska J."/>
        </authorList>
    </citation>
    <scope>NUCLEOTIDE SEQUENCE</scope>
    <source>
        <strain evidence="10">WA0000017839</strain>
    </source>
</reference>
<evidence type="ECO:0000256" key="2">
    <source>
        <dbReference type="ARBA" id="ARBA00022617"/>
    </source>
</evidence>
<dbReference type="Gene3D" id="1.10.630.10">
    <property type="entry name" value="Cytochrome P450"/>
    <property type="match status" value="1"/>
</dbReference>
<dbReference type="SUPFAM" id="SSF48264">
    <property type="entry name" value="Cytochrome P450"/>
    <property type="match status" value="1"/>
</dbReference>
<organism evidence="10 11">
    <name type="scientific">Mucor saturninus</name>
    <dbReference type="NCBI Taxonomy" id="64648"/>
    <lineage>
        <taxon>Eukaryota</taxon>
        <taxon>Fungi</taxon>
        <taxon>Fungi incertae sedis</taxon>
        <taxon>Mucoromycota</taxon>
        <taxon>Mucoromycotina</taxon>
        <taxon>Mucoromycetes</taxon>
        <taxon>Mucorales</taxon>
        <taxon>Mucorineae</taxon>
        <taxon>Mucoraceae</taxon>
        <taxon>Mucor</taxon>
    </lineage>
</organism>
<comment type="caution">
    <text evidence="10">The sequence shown here is derived from an EMBL/GenBank/DDBJ whole genome shotgun (WGS) entry which is preliminary data.</text>
</comment>
<evidence type="ECO:0000256" key="8">
    <source>
        <dbReference type="RuleBase" id="RU000461"/>
    </source>
</evidence>
<dbReference type="InterPro" id="IPR017972">
    <property type="entry name" value="Cyt_P450_CS"/>
</dbReference>
<feature type="coiled-coil region" evidence="9">
    <location>
        <begin position="231"/>
        <end position="263"/>
    </location>
</feature>
<name>A0A8H7QMX9_9FUNG</name>
<evidence type="ECO:0000256" key="1">
    <source>
        <dbReference type="ARBA" id="ARBA00010617"/>
    </source>
</evidence>
<keyword evidence="2 7" id="KW-0349">Heme</keyword>
<keyword evidence="9" id="KW-0175">Coiled coil</keyword>
<evidence type="ECO:0000313" key="11">
    <source>
        <dbReference type="Proteomes" id="UP000603453"/>
    </source>
</evidence>
<evidence type="ECO:0000256" key="7">
    <source>
        <dbReference type="PIRSR" id="PIRSR602401-1"/>
    </source>
</evidence>
<dbReference type="PROSITE" id="PS00086">
    <property type="entry name" value="CYTOCHROME_P450"/>
    <property type="match status" value="1"/>
</dbReference>
<dbReference type="InterPro" id="IPR036396">
    <property type="entry name" value="Cyt_P450_sf"/>
</dbReference>
<keyword evidence="6 8" id="KW-0503">Monooxygenase</keyword>
<dbReference type="OrthoDB" id="1470350at2759"/>
<dbReference type="GO" id="GO:0016705">
    <property type="term" value="F:oxidoreductase activity, acting on paired donors, with incorporation or reduction of molecular oxygen"/>
    <property type="evidence" value="ECO:0007669"/>
    <property type="project" value="InterPro"/>
</dbReference>
<evidence type="ECO:0000256" key="9">
    <source>
        <dbReference type="SAM" id="Coils"/>
    </source>
</evidence>
<evidence type="ECO:0000256" key="6">
    <source>
        <dbReference type="ARBA" id="ARBA00023033"/>
    </source>
</evidence>
<dbReference type="InterPro" id="IPR050196">
    <property type="entry name" value="Cytochrome_P450_Monoox"/>
</dbReference>
<dbReference type="Proteomes" id="UP000603453">
    <property type="component" value="Unassembled WGS sequence"/>
</dbReference>
<gene>
    <name evidence="10" type="ORF">INT47_001320</name>
</gene>
<feature type="binding site" description="axial binding residue" evidence="7">
    <location>
        <position position="422"/>
    </location>
    <ligand>
        <name>heme</name>
        <dbReference type="ChEBI" id="CHEBI:30413"/>
    </ligand>
    <ligandPart>
        <name>Fe</name>
        <dbReference type="ChEBI" id="CHEBI:18248"/>
    </ligandPart>
</feature>
<accession>A0A8H7QMX9</accession>
<evidence type="ECO:0000256" key="5">
    <source>
        <dbReference type="ARBA" id="ARBA00023004"/>
    </source>
</evidence>
<dbReference type="InterPro" id="IPR001128">
    <property type="entry name" value="Cyt_P450"/>
</dbReference>
<dbReference type="GO" id="GO:0004497">
    <property type="term" value="F:monooxygenase activity"/>
    <property type="evidence" value="ECO:0007669"/>
    <property type="project" value="UniProtKB-KW"/>
</dbReference>
<dbReference type="AlphaFoldDB" id="A0A8H7QMX9"/>
<protein>
    <recommendedName>
        <fullName evidence="12">Cytochrome P450</fullName>
    </recommendedName>
</protein>
<dbReference type="EMBL" id="JAEPRD010000167">
    <property type="protein sequence ID" value="KAG2195573.1"/>
    <property type="molecule type" value="Genomic_DNA"/>
</dbReference>
<dbReference type="GO" id="GO:0020037">
    <property type="term" value="F:heme binding"/>
    <property type="evidence" value="ECO:0007669"/>
    <property type="project" value="InterPro"/>
</dbReference>
<dbReference type="PRINTS" id="PR00463">
    <property type="entry name" value="EP450I"/>
</dbReference>
<evidence type="ECO:0000256" key="3">
    <source>
        <dbReference type="ARBA" id="ARBA00022723"/>
    </source>
</evidence>
<keyword evidence="11" id="KW-1185">Reference proteome</keyword>
<comment type="cofactor">
    <cofactor evidence="7">
        <name>heme</name>
        <dbReference type="ChEBI" id="CHEBI:30413"/>
    </cofactor>
</comment>
<sequence>MMKPPKNLRHIPYIGYFSIFRTVITGESFWDRTYRVIVPFVDTLKTNGIYLEYGRHGWELFVCNSDDIRRVFLDQDLFPKFSIREGLQDTLFMKFINGENMILAHTEAWKSQRKVISPAFRRSMPTKVFGNCMQEMFEAMDQMGPTIDVSNLMRKYTLDVIGKAGFGFDFNAIRDPNSEWVKTYEGISKAMEDPLFFIFPILDKDLLWMFPKRIQAHKEMERFLKMLDGVILNKREALEKEKLENKEENEKDLLTLMIESENRGEGNLSNSELKSNLCAFFIAGHDSTASALSYAIHYLAKYPKIQEKAREEVIRILGDEPVDVIPTIAETKQMTYIHQVMKETLRINNPVPLVVPRVAAKDTELSGLFIPKGTFINPALYTVHHREKYWNNSEEFDPDRFSPGNEENGENWLPFGYGARQCIGINFSLSEQRVLLSMLLRKFTWTTPANSIHKDQVVPQGLVVIGIHKLDINFKKRY</sequence>
<dbReference type="PRINTS" id="PR00385">
    <property type="entry name" value="P450"/>
</dbReference>
<dbReference type="GO" id="GO:0005506">
    <property type="term" value="F:iron ion binding"/>
    <property type="evidence" value="ECO:0007669"/>
    <property type="project" value="InterPro"/>
</dbReference>
<comment type="similarity">
    <text evidence="1 8">Belongs to the cytochrome P450 family.</text>
</comment>
<evidence type="ECO:0000256" key="4">
    <source>
        <dbReference type="ARBA" id="ARBA00023002"/>
    </source>
</evidence>
<dbReference type="PANTHER" id="PTHR24291">
    <property type="entry name" value="CYTOCHROME P450 FAMILY 4"/>
    <property type="match status" value="1"/>
</dbReference>
<evidence type="ECO:0008006" key="12">
    <source>
        <dbReference type="Google" id="ProtNLM"/>
    </source>
</evidence>
<proteinExistence type="inferred from homology"/>
<dbReference type="Pfam" id="PF00067">
    <property type="entry name" value="p450"/>
    <property type="match status" value="1"/>
</dbReference>
<dbReference type="InterPro" id="IPR002401">
    <property type="entry name" value="Cyt_P450_E_grp-I"/>
</dbReference>
<keyword evidence="3 7" id="KW-0479">Metal-binding</keyword>
<keyword evidence="5 7" id="KW-0408">Iron</keyword>
<dbReference type="PANTHER" id="PTHR24291:SF50">
    <property type="entry name" value="BIFUNCTIONAL ALBAFLAVENONE MONOOXYGENASE_TERPENE SYNTHASE"/>
    <property type="match status" value="1"/>
</dbReference>